<protein>
    <submittedName>
        <fullName evidence="1">Uncharacterized protein</fullName>
    </submittedName>
</protein>
<accession>A0A382MJA1</accession>
<dbReference type="AlphaFoldDB" id="A0A382MJA1"/>
<organism evidence="1">
    <name type="scientific">marine metagenome</name>
    <dbReference type="NCBI Taxonomy" id="408172"/>
    <lineage>
        <taxon>unclassified sequences</taxon>
        <taxon>metagenomes</taxon>
        <taxon>ecological metagenomes</taxon>
    </lineage>
</organism>
<sequence length="30" mass="3523">MTLTLKGKNNQDLINFTSLKYTKTTKDKYN</sequence>
<gene>
    <name evidence="1" type="ORF">METZ01_LOCUS300346</name>
</gene>
<reference evidence="1" key="1">
    <citation type="submission" date="2018-05" db="EMBL/GenBank/DDBJ databases">
        <authorList>
            <person name="Lanie J.A."/>
            <person name="Ng W.-L."/>
            <person name="Kazmierczak K.M."/>
            <person name="Andrzejewski T.M."/>
            <person name="Davidsen T.M."/>
            <person name="Wayne K.J."/>
            <person name="Tettelin H."/>
            <person name="Glass J.I."/>
            <person name="Rusch D."/>
            <person name="Podicherti R."/>
            <person name="Tsui H.-C.T."/>
            <person name="Winkler M.E."/>
        </authorList>
    </citation>
    <scope>NUCLEOTIDE SEQUENCE</scope>
</reference>
<proteinExistence type="predicted"/>
<evidence type="ECO:0000313" key="1">
    <source>
        <dbReference type="EMBL" id="SVC47492.1"/>
    </source>
</evidence>
<dbReference type="EMBL" id="UINC01093230">
    <property type="protein sequence ID" value="SVC47492.1"/>
    <property type="molecule type" value="Genomic_DNA"/>
</dbReference>
<name>A0A382MJA1_9ZZZZ</name>